<name>A0A9K3Q1E1_9STRA</name>
<dbReference type="EMBL" id="JAGRRH010000007">
    <property type="protein sequence ID" value="KAG7367453.1"/>
    <property type="molecule type" value="Genomic_DNA"/>
</dbReference>
<gene>
    <name evidence="2" type="ORF">IV203_030124</name>
</gene>
<proteinExistence type="predicted"/>
<evidence type="ECO:0000313" key="3">
    <source>
        <dbReference type="Proteomes" id="UP000693970"/>
    </source>
</evidence>
<feature type="compositionally biased region" description="Polar residues" evidence="1">
    <location>
        <begin position="239"/>
        <end position="258"/>
    </location>
</feature>
<evidence type="ECO:0000256" key="1">
    <source>
        <dbReference type="SAM" id="MobiDB-lite"/>
    </source>
</evidence>
<evidence type="ECO:0000313" key="2">
    <source>
        <dbReference type="EMBL" id="KAG7367453.1"/>
    </source>
</evidence>
<protein>
    <submittedName>
        <fullName evidence="2">Uncharacterized protein</fullName>
    </submittedName>
</protein>
<accession>A0A9K3Q1E1</accession>
<feature type="compositionally biased region" description="Polar residues" evidence="1">
    <location>
        <begin position="265"/>
        <end position="288"/>
    </location>
</feature>
<reference evidence="2" key="1">
    <citation type="journal article" date="2021" name="Sci. Rep.">
        <title>Diploid genomic architecture of Nitzschia inconspicua, an elite biomass production diatom.</title>
        <authorList>
            <person name="Oliver A."/>
            <person name="Podell S."/>
            <person name="Pinowska A."/>
            <person name="Traller J.C."/>
            <person name="Smith S.R."/>
            <person name="McClure R."/>
            <person name="Beliaev A."/>
            <person name="Bohutskyi P."/>
            <person name="Hill E.A."/>
            <person name="Rabines A."/>
            <person name="Zheng H."/>
            <person name="Allen L.Z."/>
            <person name="Kuo A."/>
            <person name="Grigoriev I.V."/>
            <person name="Allen A.E."/>
            <person name="Hazlebeck D."/>
            <person name="Allen E.E."/>
        </authorList>
    </citation>
    <scope>NUCLEOTIDE SEQUENCE</scope>
    <source>
        <strain evidence="2">Hildebrandi</strain>
    </source>
</reference>
<feature type="compositionally biased region" description="Polar residues" evidence="1">
    <location>
        <begin position="295"/>
        <end position="309"/>
    </location>
</feature>
<feature type="region of interest" description="Disordered" evidence="1">
    <location>
        <begin position="1"/>
        <end position="20"/>
    </location>
</feature>
<organism evidence="2 3">
    <name type="scientific">Nitzschia inconspicua</name>
    <dbReference type="NCBI Taxonomy" id="303405"/>
    <lineage>
        <taxon>Eukaryota</taxon>
        <taxon>Sar</taxon>
        <taxon>Stramenopiles</taxon>
        <taxon>Ochrophyta</taxon>
        <taxon>Bacillariophyta</taxon>
        <taxon>Bacillariophyceae</taxon>
        <taxon>Bacillariophycidae</taxon>
        <taxon>Bacillariales</taxon>
        <taxon>Bacillariaceae</taxon>
        <taxon>Nitzschia</taxon>
    </lineage>
</organism>
<feature type="region of interest" description="Disordered" evidence="1">
    <location>
        <begin position="239"/>
        <end position="309"/>
    </location>
</feature>
<keyword evidence="3" id="KW-1185">Reference proteome</keyword>
<feature type="compositionally biased region" description="Polar residues" evidence="1">
    <location>
        <begin position="8"/>
        <end position="20"/>
    </location>
</feature>
<sequence>MTDFENEAGSQRRSLQSQTTMDLVGMPRVTESPYQSGVHLQSAEIDERLFDQVKDLIVPYHGLSRRQMRASSAAQRMFGSVLAQRIADSYYQIDVSGVTYGSGWVDGIIQEKNCGVIPKHLLLLCLQEHRFAAADKSVNPWFLTIVKELDLWKDFVTAMKSWKLTKKYPRAANCTGPSSFQPTRKVACLKCIIFLCRAWHAAKLMNQTKLEESLVTKIEDCLNILDSSVKATMSSESPVSLHQSCQSNNSTKKSQPSKTEIVREVSNNMDPTERTLFSSSIPRTTTPSKPLPASADSQAVSPTDFGGNSAQIQRYNDRIAKQTELSTNEEKNYWYTMDPTEVTLNPTEIEMAWLLEETTYCLRRRDISWDFVTHFASPTLQTQLSRIAKAGRGLQEEAAENEKKLSALVRLNLPIVKRRFAAVRRDIRKRLLLQEVRPAMRRIIPVLRRETNPMVLKQREEQGDIYEYNQSF</sequence>
<dbReference type="Proteomes" id="UP000693970">
    <property type="component" value="Unassembled WGS sequence"/>
</dbReference>
<comment type="caution">
    <text evidence="2">The sequence shown here is derived from an EMBL/GenBank/DDBJ whole genome shotgun (WGS) entry which is preliminary data.</text>
</comment>
<dbReference type="OrthoDB" id="10656247at2759"/>
<dbReference type="AlphaFoldDB" id="A0A9K3Q1E1"/>
<reference evidence="2" key="2">
    <citation type="submission" date="2021-04" db="EMBL/GenBank/DDBJ databases">
        <authorList>
            <person name="Podell S."/>
        </authorList>
    </citation>
    <scope>NUCLEOTIDE SEQUENCE</scope>
    <source>
        <strain evidence="2">Hildebrandi</strain>
    </source>
</reference>